<comment type="caution">
    <text evidence="2">The sequence shown here is derived from an EMBL/GenBank/DDBJ whole genome shotgun (WGS) entry which is preliminary data.</text>
</comment>
<evidence type="ECO:0000313" key="2">
    <source>
        <dbReference type="EMBL" id="MDD7971959.1"/>
    </source>
</evidence>
<keyword evidence="2" id="KW-0449">Lipoprotein</keyword>
<evidence type="ECO:0000313" key="3">
    <source>
        <dbReference type="Proteomes" id="UP001431784"/>
    </source>
</evidence>
<accession>A0ABT5TAJ1</accession>
<proteinExistence type="predicted"/>
<sequence length="351" mass="38094">MLSGQVSADPADPEARIRLAMALLLSGAPDRARYHLLQARGTPLAVAERIQLDALLARIEPRRDREGWLSFAIVPETNPAQRTDTDTIWIGDVPFRLNPNARAQRATGLHISAGGALMPQISAGLRVRLGASVAARLYGNRALRDITLRGDLGLQGQTTGGHDWQITGSLARRSLGGRSFGQGMGLHMSWSQRLGRASVLRLRMDGVNWRFANHPALDGPQLSASADLRHVLRPDLVLTATVSVSRIKARAAHEAGRSLRVGLGAQQSFAGGPILGIDAYTQTHRRDGGDPVLGIIRSDNQVGLRLRAMHRDLTLGTYSPAIEISTTRQRSNSPLHTWRNTRASLSLSRAF</sequence>
<keyword evidence="3" id="KW-1185">Reference proteome</keyword>
<dbReference type="RefSeq" id="WP_274352639.1">
    <property type="nucleotide sequence ID" value="NZ_JAQZSM010000011.1"/>
</dbReference>
<reference evidence="2" key="1">
    <citation type="submission" date="2023-02" db="EMBL/GenBank/DDBJ databases">
        <title>Description of Roseinatronobacter alkalisoli sp. nov., an alkaliphilic bacerium isolated from soda soil.</title>
        <authorList>
            <person name="Wei W."/>
        </authorList>
    </citation>
    <scope>NUCLEOTIDE SEQUENCE</scope>
    <source>
        <strain evidence="2">HJB301</strain>
    </source>
</reference>
<feature type="domain" description="Surface lipoprotein assembly modifier C-terminal" evidence="1">
    <location>
        <begin position="101"/>
        <end position="351"/>
    </location>
</feature>
<dbReference type="EMBL" id="JAQZSM010000011">
    <property type="protein sequence ID" value="MDD7971959.1"/>
    <property type="molecule type" value="Genomic_DNA"/>
</dbReference>
<dbReference type="InterPro" id="IPR007655">
    <property type="entry name" value="Slam_C"/>
</dbReference>
<name>A0ABT5TAJ1_9RHOB</name>
<evidence type="ECO:0000259" key="1">
    <source>
        <dbReference type="Pfam" id="PF04575"/>
    </source>
</evidence>
<organism evidence="2 3">
    <name type="scientific">Roseinatronobacter alkalisoli</name>
    <dbReference type="NCBI Taxonomy" id="3028235"/>
    <lineage>
        <taxon>Bacteria</taxon>
        <taxon>Pseudomonadati</taxon>
        <taxon>Pseudomonadota</taxon>
        <taxon>Alphaproteobacteria</taxon>
        <taxon>Rhodobacterales</taxon>
        <taxon>Paracoccaceae</taxon>
        <taxon>Roseinatronobacter</taxon>
    </lineage>
</organism>
<gene>
    <name evidence="2" type="ORF">PUT78_12700</name>
</gene>
<dbReference type="Proteomes" id="UP001431784">
    <property type="component" value="Unassembled WGS sequence"/>
</dbReference>
<dbReference type="Pfam" id="PF04575">
    <property type="entry name" value="SlipAM"/>
    <property type="match status" value="1"/>
</dbReference>
<protein>
    <submittedName>
        <fullName evidence="2">Surface lipoprotein assembly modifier</fullName>
    </submittedName>
</protein>